<evidence type="ECO:0000256" key="1">
    <source>
        <dbReference type="ARBA" id="ARBA00002668"/>
    </source>
</evidence>
<dbReference type="InterPro" id="IPR000210">
    <property type="entry name" value="BTB/POZ_dom"/>
</dbReference>
<dbReference type="Gene3D" id="1.25.40.420">
    <property type="match status" value="1"/>
</dbReference>
<reference evidence="6" key="1">
    <citation type="submission" date="2017-01" db="EMBL/GenBank/DDBJ databases">
        <title>Comparative genomics of anhydrobiosis in the tardigrade Hypsibius dujardini.</title>
        <authorList>
            <person name="Yoshida Y."/>
            <person name="Koutsovoulos G."/>
            <person name="Laetsch D."/>
            <person name="Stevens L."/>
            <person name="Kumar S."/>
            <person name="Horikawa D."/>
            <person name="Ishino K."/>
            <person name="Komine S."/>
            <person name="Tomita M."/>
            <person name="Blaxter M."/>
            <person name="Arakawa K."/>
        </authorList>
    </citation>
    <scope>NUCLEOTIDE SEQUENCE [LARGE SCALE GENOMIC DNA]</scope>
    <source>
        <strain evidence="6">Z151</strain>
    </source>
</reference>
<dbReference type="Proteomes" id="UP000192578">
    <property type="component" value="Unassembled WGS sequence"/>
</dbReference>
<dbReference type="PANTHER" id="PTHR47274">
    <property type="entry name" value="BTB/POZ DOMAIN CONTAINING PROTEIN, EXPRESSED-RELATED"/>
    <property type="match status" value="1"/>
</dbReference>
<name>A0A9X6NCL2_HYPEX</name>
<dbReference type="InterPro" id="IPR011333">
    <property type="entry name" value="SKP1/BTB/POZ_sf"/>
</dbReference>
<evidence type="ECO:0000256" key="3">
    <source>
        <dbReference type="SAM" id="MobiDB-lite"/>
    </source>
</evidence>
<comment type="caution">
    <text evidence="5">The sequence shown here is derived from an EMBL/GenBank/DDBJ whole genome shotgun (WGS) entry which is preliminary data.</text>
</comment>
<dbReference type="Pfam" id="PF00651">
    <property type="entry name" value="BTB"/>
    <property type="match status" value="1"/>
</dbReference>
<dbReference type="OrthoDB" id="10249567at2759"/>
<dbReference type="PANTHER" id="PTHR47274:SF1">
    <property type="entry name" value="BTB_POZ DOMAIN CONTAINING PROTEIN, EXPRESSED"/>
    <property type="match status" value="1"/>
</dbReference>
<dbReference type="InterPro" id="IPR056423">
    <property type="entry name" value="BACK_BPM_SPOP"/>
</dbReference>
<evidence type="ECO:0000313" key="6">
    <source>
        <dbReference type="Proteomes" id="UP000192578"/>
    </source>
</evidence>
<comment type="function">
    <text evidence="1">May act as a substrate-specific adapter of an E3 ubiquitin-protein ligase complex (CUL3-RBX1-BTB) which mediates the ubiquitination and subsequent proteasomal degradation of target proteins.</text>
</comment>
<dbReference type="SMART" id="SM00225">
    <property type="entry name" value="BTB"/>
    <property type="match status" value="1"/>
</dbReference>
<dbReference type="InterPro" id="IPR044784">
    <property type="entry name" value="At1g01640-like"/>
</dbReference>
<sequence>MAETTRDRFGGRQDGNTAVASAYPGAYHRTCPTQQQARQNSTPEMRVAVAKFRGLIKATGKQLFAVLPAFADITLVASDGDVPAHRIILGGRSTVMKAWFLLREVRKKDDGVKDGNDRIILDGHSKEEVETFLELLYTGESPKFANHIRAMFLLSRKYQVEDVMKLAEAGLYSTLNADNAMDLFLLAAGEKDDALSKAVVQFIVKPANKKAVMAHDKYQALKTDHPEVYVSLLEQIIAV</sequence>
<evidence type="ECO:0000313" key="5">
    <source>
        <dbReference type="EMBL" id="OWA51660.1"/>
    </source>
</evidence>
<dbReference type="PROSITE" id="PS50097">
    <property type="entry name" value="BTB"/>
    <property type="match status" value="1"/>
</dbReference>
<feature type="region of interest" description="Disordered" evidence="3">
    <location>
        <begin position="1"/>
        <end position="42"/>
    </location>
</feature>
<protein>
    <recommendedName>
        <fullName evidence="4">BTB domain-containing protein</fullName>
    </recommendedName>
</protein>
<feature type="domain" description="BTB" evidence="4">
    <location>
        <begin position="71"/>
        <end position="140"/>
    </location>
</feature>
<keyword evidence="6" id="KW-1185">Reference proteome</keyword>
<dbReference type="EMBL" id="MTYJ01000234">
    <property type="protein sequence ID" value="OWA51660.1"/>
    <property type="molecule type" value="Genomic_DNA"/>
</dbReference>
<evidence type="ECO:0000256" key="2">
    <source>
        <dbReference type="ARBA" id="ARBA00010846"/>
    </source>
</evidence>
<dbReference type="CDD" id="cd18186">
    <property type="entry name" value="BTB_POZ_ZBTB_KLHL-like"/>
    <property type="match status" value="1"/>
</dbReference>
<comment type="similarity">
    <text evidence="2">Belongs to the Tdpoz family.</text>
</comment>
<dbReference type="SUPFAM" id="SSF54695">
    <property type="entry name" value="POZ domain"/>
    <property type="match status" value="1"/>
</dbReference>
<organism evidence="5 6">
    <name type="scientific">Hypsibius exemplaris</name>
    <name type="common">Freshwater tardigrade</name>
    <dbReference type="NCBI Taxonomy" id="2072580"/>
    <lineage>
        <taxon>Eukaryota</taxon>
        <taxon>Metazoa</taxon>
        <taxon>Ecdysozoa</taxon>
        <taxon>Tardigrada</taxon>
        <taxon>Eutardigrada</taxon>
        <taxon>Parachela</taxon>
        <taxon>Hypsibioidea</taxon>
        <taxon>Hypsibiidae</taxon>
        <taxon>Hypsibius</taxon>
    </lineage>
</organism>
<proteinExistence type="inferred from homology"/>
<dbReference type="Gene3D" id="3.30.710.10">
    <property type="entry name" value="Potassium Channel Kv1.1, Chain A"/>
    <property type="match status" value="1"/>
</dbReference>
<gene>
    <name evidence="5" type="ORF">BV898_16137</name>
</gene>
<feature type="compositionally biased region" description="Basic and acidic residues" evidence="3">
    <location>
        <begin position="1"/>
        <end position="11"/>
    </location>
</feature>
<feature type="compositionally biased region" description="Polar residues" evidence="3">
    <location>
        <begin position="31"/>
        <end position="42"/>
    </location>
</feature>
<dbReference type="Pfam" id="PF24570">
    <property type="entry name" value="BACK_BPM_SPOP"/>
    <property type="match status" value="1"/>
</dbReference>
<dbReference type="AlphaFoldDB" id="A0A9X6NCL2"/>
<evidence type="ECO:0000259" key="4">
    <source>
        <dbReference type="PROSITE" id="PS50097"/>
    </source>
</evidence>
<accession>A0A9X6NCL2</accession>